<dbReference type="Proteomes" id="UP000663131">
    <property type="component" value="Chromosome 6"/>
</dbReference>
<dbReference type="RefSeq" id="XP_041136128.1">
    <property type="nucleotide sequence ID" value="XM_041282289.1"/>
</dbReference>
<reference evidence="1" key="2">
    <citation type="journal article" name="BMC Genomics">
        <title>New genome assemblies reveal patterns of domestication and adaptation across Brettanomyces (Dekkera) species.</title>
        <authorList>
            <person name="Roach M.J."/>
            <person name="Borneman A.R."/>
        </authorList>
    </citation>
    <scope>NUCLEOTIDE SEQUENCE</scope>
    <source>
        <strain evidence="1">UCD 2041</strain>
    </source>
</reference>
<dbReference type="KEGG" id="bbrx:BRETT_003786"/>
<protein>
    <submittedName>
        <fullName evidence="1">Uncharacterized protein</fullName>
    </submittedName>
</protein>
<dbReference type="EMBL" id="CP063134">
    <property type="protein sequence ID" value="QOU19635.1"/>
    <property type="molecule type" value="Genomic_DNA"/>
</dbReference>
<dbReference type="InterPro" id="IPR036412">
    <property type="entry name" value="HAD-like_sf"/>
</dbReference>
<dbReference type="InterPro" id="IPR010036">
    <property type="entry name" value="MDP_1_eu_arc"/>
</dbReference>
<reference evidence="1" key="1">
    <citation type="submission" date="2020-10" db="EMBL/GenBank/DDBJ databases">
        <authorList>
            <person name="Palmer J.M."/>
        </authorList>
    </citation>
    <scope>NUCLEOTIDE SEQUENCE</scope>
    <source>
        <strain evidence="1">UCD 2041</strain>
    </source>
</reference>
<accession>A0A871R610</accession>
<dbReference type="Pfam" id="PF12689">
    <property type="entry name" value="Acid_PPase"/>
    <property type="match status" value="1"/>
</dbReference>
<gene>
    <name evidence="1" type="ORF">BRETT_003786</name>
</gene>
<name>A0A871R610_DEKBR</name>
<dbReference type="InterPro" id="IPR023214">
    <property type="entry name" value="HAD_sf"/>
</dbReference>
<dbReference type="PANTHER" id="PTHR17901">
    <property type="entry name" value="MAGNESIUM-DEPENDENT PHOSPHATASE 1 MDP1"/>
    <property type="match status" value="1"/>
</dbReference>
<proteinExistence type="predicted"/>
<dbReference type="PANTHER" id="PTHR17901:SF14">
    <property type="entry name" value="MAGNESIUM-DEPENDENT PHOSPHATASE 1"/>
    <property type="match status" value="1"/>
</dbReference>
<dbReference type="AlphaFoldDB" id="A0A871R610"/>
<dbReference type="GO" id="GO:0003993">
    <property type="term" value="F:acid phosphatase activity"/>
    <property type="evidence" value="ECO:0007669"/>
    <property type="project" value="TreeGrafter"/>
</dbReference>
<evidence type="ECO:0000313" key="2">
    <source>
        <dbReference type="Proteomes" id="UP000663131"/>
    </source>
</evidence>
<dbReference type="OrthoDB" id="2865258at2759"/>
<organism evidence="1 2">
    <name type="scientific">Dekkera bruxellensis</name>
    <name type="common">Brettanomyces custersii</name>
    <dbReference type="NCBI Taxonomy" id="5007"/>
    <lineage>
        <taxon>Eukaryota</taxon>
        <taxon>Fungi</taxon>
        <taxon>Dikarya</taxon>
        <taxon>Ascomycota</taxon>
        <taxon>Saccharomycotina</taxon>
        <taxon>Pichiomycetes</taxon>
        <taxon>Pichiales</taxon>
        <taxon>Pichiaceae</taxon>
        <taxon>Brettanomyces</taxon>
    </lineage>
</organism>
<dbReference type="NCBIfam" id="TIGR01685">
    <property type="entry name" value="MDP-1"/>
    <property type="match status" value="1"/>
</dbReference>
<sequence>MYQTFLACWCDTHISTPIRLTQDSTPENPKIVDSEDFLVELYPDVKPILDFLEEHHIIIFTASRTAKPRIAKKMLKLFGLDKYIYNSEWGYYSKVEHIRQLVENYNSSLKKGESENLTFSEICLFDDEWRNSDVEKKLGVKFCHLPNEQLTWHNFRSGIDGWRRKAADIN</sequence>
<evidence type="ECO:0000313" key="1">
    <source>
        <dbReference type="EMBL" id="QOU19635.1"/>
    </source>
</evidence>
<dbReference type="SUPFAM" id="SSF56784">
    <property type="entry name" value="HAD-like"/>
    <property type="match status" value="1"/>
</dbReference>
<dbReference type="Gene3D" id="3.40.50.1000">
    <property type="entry name" value="HAD superfamily/HAD-like"/>
    <property type="match status" value="1"/>
</dbReference>
<dbReference type="GeneID" id="64575709"/>